<evidence type="ECO:0000313" key="2">
    <source>
        <dbReference type="EMBL" id="MDS0246948.1"/>
    </source>
</evidence>
<dbReference type="RefSeq" id="WP_310892228.1">
    <property type="nucleotide sequence ID" value="NZ_BAAAGR010000010.1"/>
</dbReference>
<dbReference type="Proteomes" id="UP001183582">
    <property type="component" value="Unassembled WGS sequence"/>
</dbReference>
<evidence type="ECO:0000256" key="1">
    <source>
        <dbReference type="SAM" id="MobiDB-lite"/>
    </source>
</evidence>
<feature type="compositionally biased region" description="Acidic residues" evidence="1">
    <location>
        <begin position="171"/>
        <end position="182"/>
    </location>
</feature>
<feature type="region of interest" description="Disordered" evidence="1">
    <location>
        <begin position="157"/>
        <end position="188"/>
    </location>
</feature>
<sequence length="274" mass="29624">MAEEEIIESADQAVRVAVSSAQQVASQVARAKLHRGEKEMAEAQTALAAQSDQTKQIRALVSTDEFWRNATPESVTNAAVYGAHLAPHDRDALGIYSTVREGAQKRWGVDVDAIYGQHGGDLDAAAPVMRARLAAAMRDGIDDTLAARREDELANQAGREAGIEENRAEEAEQDAVEGDAGDESARELHEQRAEEFYDDRERHTARADAYRGDAAAADAEVATLTRGGTQARVRAERTFPDNVGAAINRPASTTTATRPARASRSRTRTSELSR</sequence>
<name>A0AAJ2HN07_9MICO</name>
<dbReference type="GeneID" id="301459613"/>
<reference evidence="2 3" key="1">
    <citation type="submission" date="2021-06" db="EMBL/GenBank/DDBJ databases">
        <title>Genome-based taxonomic framework of Microbacterium strains isolated from marine environment, the description of four new species and reclassification of four preexisting species.</title>
        <authorList>
            <person name="Lee S.D."/>
            <person name="Kim S.-M."/>
            <person name="Byeon Y.-S."/>
            <person name="Yang H.L."/>
            <person name="Kim I.S."/>
        </authorList>
    </citation>
    <scope>NUCLEOTIDE SEQUENCE [LARGE SCALE GENOMIC DNA]</scope>
    <source>
        <strain evidence="2 3">KACC 20514</strain>
    </source>
</reference>
<accession>A0AAJ2HN07</accession>
<dbReference type="EMBL" id="JAHWXH010000005">
    <property type="protein sequence ID" value="MDS0246948.1"/>
    <property type="molecule type" value="Genomic_DNA"/>
</dbReference>
<dbReference type="AlphaFoldDB" id="A0AAJ2HN07"/>
<feature type="compositionally biased region" description="Low complexity" evidence="1">
    <location>
        <begin position="249"/>
        <end position="260"/>
    </location>
</feature>
<proteinExistence type="predicted"/>
<feature type="compositionally biased region" description="Basic and acidic residues" evidence="1">
    <location>
        <begin position="161"/>
        <end position="170"/>
    </location>
</feature>
<organism evidence="2 3">
    <name type="scientific">Microbacterium aurantiacum</name>
    <dbReference type="NCBI Taxonomy" id="162393"/>
    <lineage>
        <taxon>Bacteria</taxon>
        <taxon>Bacillati</taxon>
        <taxon>Actinomycetota</taxon>
        <taxon>Actinomycetes</taxon>
        <taxon>Micrococcales</taxon>
        <taxon>Microbacteriaceae</taxon>
        <taxon>Microbacterium</taxon>
    </lineage>
</organism>
<protein>
    <submittedName>
        <fullName evidence="2">Uncharacterized protein</fullName>
    </submittedName>
</protein>
<evidence type="ECO:0000313" key="3">
    <source>
        <dbReference type="Proteomes" id="UP001183582"/>
    </source>
</evidence>
<comment type="caution">
    <text evidence="2">The sequence shown here is derived from an EMBL/GenBank/DDBJ whole genome shotgun (WGS) entry which is preliminary data.</text>
</comment>
<gene>
    <name evidence="2" type="ORF">KZC50_15225</name>
</gene>
<feature type="region of interest" description="Disordered" evidence="1">
    <location>
        <begin position="221"/>
        <end position="274"/>
    </location>
</feature>